<dbReference type="GO" id="GO:0015421">
    <property type="term" value="F:ABC-type oligopeptide transporter activity"/>
    <property type="evidence" value="ECO:0007669"/>
    <property type="project" value="TreeGrafter"/>
</dbReference>
<evidence type="ECO:0000256" key="3">
    <source>
        <dbReference type="ARBA" id="ARBA00022475"/>
    </source>
</evidence>
<evidence type="ECO:0000256" key="6">
    <source>
        <dbReference type="ARBA" id="ARBA00022840"/>
    </source>
</evidence>
<dbReference type="PROSITE" id="PS50893">
    <property type="entry name" value="ABC_TRANSPORTER_2"/>
    <property type="match status" value="1"/>
</dbReference>
<sequence>MRTDDLPPPDADVRGIFASLLRPHAKTLALTACLLLAQSLAMLGLPWAAGRVSAALVSAQGVAPWLWAVFGLVALQAGLSWWVAVRIQDTATGMVADGSGRLFAHLQALPLPWHQARRRGDILALLTEDIDRLGWFLGSTLASVLPLLFTCIGALGMMLWIAPALALPVAVLVPLGWLGFKLLGRRLRPLGRHLADAYAQRAAQAEEALALLPLAKAFVATPRAVQRFRGQLAQVRALERRLGRWEAAIPPLVRLLASALVLGLLWLAAGRVAAGTLAVADLVSLMLYGLLLAQPVGELAGVWGQWQSARGAAERIARALATAPEPRGGTRLPSAARGEIAFEAVSFAYPGGEPVLQRLDLRIRAGETVAVTGANGAGKSTLLHLLLRFADPDAGRILFDGTDLRALPLDWLRSQVGWVSQQVLLANASIGENIAYGRPGASQAEIEAAARLARADGFIAALPAGYATAVGDDGVRLSGGQRQRIALARALLLDPPVLVLDEATAMFDPAGEAEFVAACREGLRHRTVLLVTHRPASLALADRVLLLERGGLREAV</sequence>
<evidence type="ECO:0000256" key="5">
    <source>
        <dbReference type="ARBA" id="ARBA00022741"/>
    </source>
</evidence>
<dbReference type="Pfam" id="PF00664">
    <property type="entry name" value="ABC_membrane"/>
    <property type="match status" value="1"/>
</dbReference>
<keyword evidence="6 12" id="KW-0067">ATP-binding</keyword>
<dbReference type="GO" id="GO:0005886">
    <property type="term" value="C:plasma membrane"/>
    <property type="evidence" value="ECO:0007669"/>
    <property type="project" value="UniProtKB-SubCell"/>
</dbReference>
<accession>A0A5B7ZN81</accession>
<keyword evidence="4 9" id="KW-0812">Transmembrane</keyword>
<dbReference type="PROSITE" id="PS50929">
    <property type="entry name" value="ABC_TM1F"/>
    <property type="match status" value="1"/>
</dbReference>
<organism evidence="12 13">
    <name type="scientific">Thermomonas aquatica</name>
    <dbReference type="NCBI Taxonomy" id="2202149"/>
    <lineage>
        <taxon>Bacteria</taxon>
        <taxon>Pseudomonadati</taxon>
        <taxon>Pseudomonadota</taxon>
        <taxon>Gammaproteobacteria</taxon>
        <taxon>Lysobacterales</taxon>
        <taxon>Lysobacteraceae</taxon>
        <taxon>Thermomonas</taxon>
    </lineage>
</organism>
<evidence type="ECO:0000256" key="8">
    <source>
        <dbReference type="ARBA" id="ARBA00023136"/>
    </source>
</evidence>
<dbReference type="SUPFAM" id="SSF52540">
    <property type="entry name" value="P-loop containing nucleoside triphosphate hydrolases"/>
    <property type="match status" value="1"/>
</dbReference>
<feature type="transmembrane region" description="Helical" evidence="9">
    <location>
        <begin position="133"/>
        <end position="155"/>
    </location>
</feature>
<evidence type="ECO:0000256" key="7">
    <source>
        <dbReference type="ARBA" id="ARBA00022989"/>
    </source>
</evidence>
<dbReference type="SUPFAM" id="SSF90123">
    <property type="entry name" value="ABC transporter transmembrane region"/>
    <property type="match status" value="1"/>
</dbReference>
<evidence type="ECO:0000259" key="11">
    <source>
        <dbReference type="PROSITE" id="PS50929"/>
    </source>
</evidence>
<dbReference type="EMBL" id="CP040871">
    <property type="protein sequence ID" value="QDA55876.1"/>
    <property type="molecule type" value="Genomic_DNA"/>
</dbReference>
<evidence type="ECO:0000256" key="1">
    <source>
        <dbReference type="ARBA" id="ARBA00004651"/>
    </source>
</evidence>
<name>A0A5B7ZN81_9GAMM</name>
<dbReference type="RefSeq" id="WP_139714765.1">
    <property type="nucleotide sequence ID" value="NZ_CP040871.1"/>
</dbReference>
<evidence type="ECO:0000256" key="4">
    <source>
        <dbReference type="ARBA" id="ARBA00022692"/>
    </source>
</evidence>
<dbReference type="AlphaFoldDB" id="A0A5B7ZN81"/>
<keyword evidence="7 9" id="KW-1133">Transmembrane helix</keyword>
<keyword evidence="5" id="KW-0547">Nucleotide-binding</keyword>
<evidence type="ECO:0000256" key="9">
    <source>
        <dbReference type="SAM" id="Phobius"/>
    </source>
</evidence>
<protein>
    <submittedName>
        <fullName evidence="12">ABC transporter ATP-binding protein</fullName>
    </submittedName>
</protein>
<feature type="domain" description="ABC transmembrane type-1" evidence="11">
    <location>
        <begin position="29"/>
        <end position="308"/>
    </location>
</feature>
<dbReference type="InterPro" id="IPR039421">
    <property type="entry name" value="Type_1_exporter"/>
</dbReference>
<feature type="domain" description="ABC transporter" evidence="10">
    <location>
        <begin position="340"/>
        <end position="556"/>
    </location>
</feature>
<keyword evidence="8 9" id="KW-0472">Membrane</keyword>
<feature type="transmembrane region" description="Helical" evidence="9">
    <location>
        <begin position="27"/>
        <end position="45"/>
    </location>
</feature>
<dbReference type="InterPro" id="IPR011527">
    <property type="entry name" value="ABC1_TM_dom"/>
</dbReference>
<reference evidence="12 13" key="1">
    <citation type="submission" date="2019-06" db="EMBL/GenBank/DDBJ databases">
        <title>Thermomonas aquatica sp. nov., isolated from an industrial wastewater treatment plant.</title>
        <authorList>
            <person name="Jeon J.H."/>
            <person name="Park D.-S."/>
        </authorList>
    </citation>
    <scope>NUCLEOTIDE SEQUENCE [LARGE SCALE GENOMIC DNA]</scope>
    <source>
        <strain evidence="12 13">SY21</strain>
    </source>
</reference>
<evidence type="ECO:0000313" key="12">
    <source>
        <dbReference type="EMBL" id="QDA55876.1"/>
    </source>
</evidence>
<keyword evidence="13" id="KW-1185">Reference proteome</keyword>
<feature type="transmembrane region" description="Helical" evidence="9">
    <location>
        <begin position="161"/>
        <end position="183"/>
    </location>
</feature>
<dbReference type="InterPro" id="IPR003439">
    <property type="entry name" value="ABC_transporter-like_ATP-bd"/>
</dbReference>
<dbReference type="KEGG" id="thes:FHQ07_00340"/>
<keyword evidence="2" id="KW-0813">Transport</keyword>
<evidence type="ECO:0000313" key="13">
    <source>
        <dbReference type="Proteomes" id="UP000308149"/>
    </source>
</evidence>
<dbReference type="PANTHER" id="PTHR43394">
    <property type="entry name" value="ATP-DEPENDENT PERMEASE MDL1, MITOCHONDRIAL"/>
    <property type="match status" value="1"/>
</dbReference>
<dbReference type="Gene3D" id="1.20.1560.10">
    <property type="entry name" value="ABC transporter type 1, transmembrane domain"/>
    <property type="match status" value="1"/>
</dbReference>
<comment type="subcellular location">
    <subcellularLocation>
        <location evidence="1">Cell membrane</location>
        <topology evidence="1">Multi-pass membrane protein</topology>
    </subcellularLocation>
</comment>
<dbReference type="FunFam" id="3.40.50.300:FF:000299">
    <property type="entry name" value="ABC transporter ATP-binding protein/permease"/>
    <property type="match status" value="1"/>
</dbReference>
<dbReference type="InterPro" id="IPR017871">
    <property type="entry name" value="ABC_transporter-like_CS"/>
</dbReference>
<dbReference type="GO" id="GO:0016887">
    <property type="term" value="F:ATP hydrolysis activity"/>
    <property type="evidence" value="ECO:0007669"/>
    <property type="project" value="InterPro"/>
</dbReference>
<gene>
    <name evidence="12" type="ORF">FHQ07_00340</name>
</gene>
<dbReference type="PANTHER" id="PTHR43394:SF1">
    <property type="entry name" value="ATP-BINDING CASSETTE SUB-FAMILY B MEMBER 10, MITOCHONDRIAL"/>
    <property type="match status" value="1"/>
</dbReference>
<dbReference type="OrthoDB" id="9806127at2"/>
<dbReference type="InterPro" id="IPR036640">
    <property type="entry name" value="ABC1_TM_sf"/>
</dbReference>
<proteinExistence type="predicted"/>
<dbReference type="Pfam" id="PF00005">
    <property type="entry name" value="ABC_tran"/>
    <property type="match status" value="1"/>
</dbReference>
<evidence type="ECO:0000256" key="2">
    <source>
        <dbReference type="ARBA" id="ARBA00022448"/>
    </source>
</evidence>
<dbReference type="SMART" id="SM00382">
    <property type="entry name" value="AAA"/>
    <property type="match status" value="1"/>
</dbReference>
<evidence type="ECO:0000259" key="10">
    <source>
        <dbReference type="PROSITE" id="PS50893"/>
    </source>
</evidence>
<dbReference type="InterPro" id="IPR003593">
    <property type="entry name" value="AAA+_ATPase"/>
</dbReference>
<dbReference type="Gene3D" id="3.40.50.300">
    <property type="entry name" value="P-loop containing nucleotide triphosphate hydrolases"/>
    <property type="match status" value="1"/>
</dbReference>
<dbReference type="PROSITE" id="PS00211">
    <property type="entry name" value="ABC_TRANSPORTER_1"/>
    <property type="match status" value="1"/>
</dbReference>
<dbReference type="Proteomes" id="UP000308149">
    <property type="component" value="Chromosome"/>
</dbReference>
<keyword evidence="3" id="KW-1003">Cell membrane</keyword>
<dbReference type="GO" id="GO:0005524">
    <property type="term" value="F:ATP binding"/>
    <property type="evidence" value="ECO:0007669"/>
    <property type="project" value="UniProtKB-KW"/>
</dbReference>
<feature type="transmembrane region" description="Helical" evidence="9">
    <location>
        <begin position="65"/>
        <end position="84"/>
    </location>
</feature>
<dbReference type="InterPro" id="IPR027417">
    <property type="entry name" value="P-loop_NTPase"/>
</dbReference>